<name>A0AAV0XU22_9HEMI</name>
<protein>
    <recommendedName>
        <fullName evidence="6">Transcription factor Adf-1</fullName>
    </recommendedName>
</protein>
<dbReference type="PROSITE" id="PS51029">
    <property type="entry name" value="MADF"/>
    <property type="match status" value="1"/>
</dbReference>
<dbReference type="InterPro" id="IPR017930">
    <property type="entry name" value="Myb_dom"/>
</dbReference>
<dbReference type="GO" id="GO:0005667">
    <property type="term" value="C:transcription regulator complex"/>
    <property type="evidence" value="ECO:0007669"/>
    <property type="project" value="TreeGrafter"/>
</dbReference>
<gene>
    <name evidence="4" type="ORF">MEUPH1_LOCUS25625</name>
</gene>
<comment type="caution">
    <text evidence="4">The sequence shown here is derived from an EMBL/GenBank/DDBJ whole genome shotgun (WGS) entry which is preliminary data.</text>
</comment>
<feature type="domain" description="MADF" evidence="2">
    <location>
        <begin position="5"/>
        <end position="98"/>
    </location>
</feature>
<dbReference type="PROSITE" id="PS51294">
    <property type="entry name" value="HTH_MYB"/>
    <property type="match status" value="1"/>
</dbReference>
<dbReference type="EMBL" id="CARXXK010001014">
    <property type="protein sequence ID" value="CAI6371641.1"/>
    <property type="molecule type" value="Genomic_DNA"/>
</dbReference>
<dbReference type="InterPro" id="IPR039353">
    <property type="entry name" value="TF_Adf1"/>
</dbReference>
<dbReference type="PANTHER" id="PTHR12243:SF67">
    <property type="entry name" value="COREPRESSOR OF PANGOLIN, ISOFORM A-RELATED"/>
    <property type="match status" value="1"/>
</dbReference>
<accession>A0AAV0XU22</accession>
<dbReference type="Proteomes" id="UP001160148">
    <property type="component" value="Unassembled WGS sequence"/>
</dbReference>
<evidence type="ECO:0000259" key="3">
    <source>
        <dbReference type="PROSITE" id="PS51294"/>
    </source>
</evidence>
<dbReference type="GO" id="GO:0005634">
    <property type="term" value="C:nucleus"/>
    <property type="evidence" value="ECO:0007669"/>
    <property type="project" value="TreeGrafter"/>
</dbReference>
<dbReference type="PANTHER" id="PTHR12243">
    <property type="entry name" value="MADF DOMAIN TRANSCRIPTION FACTOR"/>
    <property type="match status" value="1"/>
</dbReference>
<evidence type="ECO:0000313" key="4">
    <source>
        <dbReference type="EMBL" id="CAI6371641.1"/>
    </source>
</evidence>
<evidence type="ECO:0000259" key="1">
    <source>
        <dbReference type="PROSITE" id="PS50090"/>
    </source>
</evidence>
<dbReference type="InterPro" id="IPR006578">
    <property type="entry name" value="MADF-dom"/>
</dbReference>
<keyword evidence="5" id="KW-1185">Reference proteome</keyword>
<feature type="domain" description="Myb-like" evidence="1">
    <location>
        <begin position="1"/>
        <end position="56"/>
    </location>
</feature>
<dbReference type="PROSITE" id="PS50090">
    <property type="entry name" value="MYB_LIKE"/>
    <property type="match status" value="1"/>
</dbReference>
<evidence type="ECO:0000259" key="2">
    <source>
        <dbReference type="PROSITE" id="PS51029"/>
    </source>
</evidence>
<evidence type="ECO:0000313" key="5">
    <source>
        <dbReference type="Proteomes" id="UP001160148"/>
    </source>
</evidence>
<evidence type="ECO:0008006" key="6">
    <source>
        <dbReference type="Google" id="ProtNLM"/>
    </source>
</evidence>
<organism evidence="4 5">
    <name type="scientific">Macrosiphum euphorbiae</name>
    <name type="common">potato aphid</name>
    <dbReference type="NCBI Taxonomy" id="13131"/>
    <lineage>
        <taxon>Eukaryota</taxon>
        <taxon>Metazoa</taxon>
        <taxon>Ecdysozoa</taxon>
        <taxon>Arthropoda</taxon>
        <taxon>Hexapoda</taxon>
        <taxon>Insecta</taxon>
        <taxon>Pterygota</taxon>
        <taxon>Neoptera</taxon>
        <taxon>Paraneoptera</taxon>
        <taxon>Hemiptera</taxon>
        <taxon>Sternorrhyncha</taxon>
        <taxon>Aphidomorpha</taxon>
        <taxon>Aphidoidea</taxon>
        <taxon>Aphididae</taxon>
        <taxon>Macrosiphini</taxon>
        <taxon>Macrosiphum</taxon>
    </lineage>
</organism>
<reference evidence="4 5" key="1">
    <citation type="submission" date="2023-01" db="EMBL/GenBank/DDBJ databases">
        <authorList>
            <person name="Whitehead M."/>
        </authorList>
    </citation>
    <scope>NUCLEOTIDE SEQUENCE [LARGE SCALE GENOMIC DNA]</scope>
</reference>
<proteinExistence type="predicted"/>
<dbReference type="InterPro" id="IPR001005">
    <property type="entry name" value="SANT/Myb"/>
</dbReference>
<feature type="domain" description="HTH myb-type" evidence="3">
    <location>
        <begin position="34"/>
        <end position="60"/>
    </location>
</feature>
<dbReference type="SMART" id="SM00595">
    <property type="entry name" value="MADF"/>
    <property type="match status" value="1"/>
</dbReference>
<dbReference type="Pfam" id="PF10545">
    <property type="entry name" value="MADF_DNA_bdg"/>
    <property type="match status" value="1"/>
</dbReference>
<sequence length="180" mass="21107">MNNEKLIELVRTHNELYDLSHSKYSDSTCKDKIWKSIADELNQTTIACKNRWNNLRRFLFFNRRAIKRNKTTSGQAAPKKIKKYKYEDNLQFLQEFLQERDTITNLSCNLSDSSKEDRNTEEIHDALNDTSMNNDNLETNQSVNDNIWKKQNTIKKKQSLTTGSCQQPETASTSLMKYLL</sequence>
<dbReference type="GO" id="GO:0006357">
    <property type="term" value="P:regulation of transcription by RNA polymerase II"/>
    <property type="evidence" value="ECO:0007669"/>
    <property type="project" value="TreeGrafter"/>
</dbReference>
<dbReference type="AlphaFoldDB" id="A0AAV0XU22"/>